<sequence>MTAEIKIRARRISEEVFNQGDVAVLDDLLAPGYTQYLAAEDRTTNAAELAAFVAGTRRAFPDLRVHTEEQIVEGDTLVQRLILTGTHQGDAFAGLPPATGARLCVPMVDVYRFDPDGRFTHRWTLWDEHAVRTQLGLTAAPGTP</sequence>
<dbReference type="PANTHER" id="PTHR38436">
    <property type="entry name" value="POLYKETIDE CYCLASE SNOAL-LIKE DOMAIN"/>
    <property type="match status" value="1"/>
</dbReference>
<comment type="caution">
    <text evidence="1">The sequence shown here is derived from an EMBL/GenBank/DDBJ whole genome shotgun (WGS) entry which is preliminary data.</text>
</comment>
<reference evidence="1 2" key="1">
    <citation type="submission" date="2020-03" db="EMBL/GenBank/DDBJ databases">
        <title>Sequencing the genomes of 1000 actinobacteria strains.</title>
        <authorList>
            <person name="Klenk H.-P."/>
        </authorList>
    </citation>
    <scope>NUCLEOTIDE SEQUENCE [LARGE SCALE GENOMIC DNA]</scope>
    <source>
        <strain evidence="1 2">DSM 45668</strain>
    </source>
</reference>
<accession>A0ABX0STE0</accession>
<dbReference type="RefSeq" id="WP_167114137.1">
    <property type="nucleotide sequence ID" value="NZ_JAANOU010000001.1"/>
</dbReference>
<dbReference type="SUPFAM" id="SSF54427">
    <property type="entry name" value="NTF2-like"/>
    <property type="match status" value="1"/>
</dbReference>
<keyword evidence="2" id="KW-1185">Reference proteome</keyword>
<dbReference type="Proteomes" id="UP000754495">
    <property type="component" value="Unassembled WGS sequence"/>
</dbReference>
<name>A0ABX0STE0_9PSEU</name>
<evidence type="ECO:0000313" key="1">
    <source>
        <dbReference type="EMBL" id="NIH80232.1"/>
    </source>
</evidence>
<dbReference type="InterPro" id="IPR032710">
    <property type="entry name" value="NTF2-like_dom_sf"/>
</dbReference>
<proteinExistence type="predicted"/>
<gene>
    <name evidence="1" type="ORF">FHX46_002762</name>
</gene>
<dbReference type="EMBL" id="JAANOU010000001">
    <property type="protein sequence ID" value="NIH80232.1"/>
    <property type="molecule type" value="Genomic_DNA"/>
</dbReference>
<protein>
    <submittedName>
        <fullName evidence="1">Steroid delta-isomerase-like uncharacterized protein</fullName>
    </submittedName>
</protein>
<dbReference type="PANTHER" id="PTHR38436:SF1">
    <property type="entry name" value="ESTER CYCLASE"/>
    <property type="match status" value="1"/>
</dbReference>
<dbReference type="Pfam" id="PF07366">
    <property type="entry name" value="SnoaL"/>
    <property type="match status" value="1"/>
</dbReference>
<dbReference type="InterPro" id="IPR009959">
    <property type="entry name" value="Cyclase_SnoaL-like"/>
</dbReference>
<evidence type="ECO:0000313" key="2">
    <source>
        <dbReference type="Proteomes" id="UP000754495"/>
    </source>
</evidence>
<organism evidence="1 2">
    <name type="scientific">Amycolatopsis viridis</name>
    <dbReference type="NCBI Taxonomy" id="185678"/>
    <lineage>
        <taxon>Bacteria</taxon>
        <taxon>Bacillati</taxon>
        <taxon>Actinomycetota</taxon>
        <taxon>Actinomycetes</taxon>
        <taxon>Pseudonocardiales</taxon>
        <taxon>Pseudonocardiaceae</taxon>
        <taxon>Amycolatopsis</taxon>
    </lineage>
</organism>
<dbReference type="Gene3D" id="3.10.450.50">
    <property type="match status" value="1"/>
</dbReference>